<evidence type="ECO:0000313" key="8">
    <source>
        <dbReference type="Proteomes" id="UP001634394"/>
    </source>
</evidence>
<dbReference type="EMBL" id="JBJQND010000008">
    <property type="protein sequence ID" value="KAL3869625.1"/>
    <property type="molecule type" value="Genomic_DNA"/>
</dbReference>
<dbReference type="PANTHER" id="PTHR11610">
    <property type="entry name" value="LIPASE"/>
    <property type="match status" value="1"/>
</dbReference>
<comment type="caution">
    <text evidence="7">The sequence shown here is derived from an EMBL/GenBank/DDBJ whole genome shotgun (WGS) entry which is preliminary data.</text>
</comment>
<dbReference type="GO" id="GO:0005576">
    <property type="term" value="C:extracellular region"/>
    <property type="evidence" value="ECO:0007669"/>
    <property type="project" value="UniProtKB-SubCell"/>
</dbReference>
<evidence type="ECO:0000256" key="2">
    <source>
        <dbReference type="ARBA" id="ARBA00010701"/>
    </source>
</evidence>
<gene>
    <name evidence="7" type="ORF">ACJMK2_042290</name>
</gene>
<evidence type="ECO:0000256" key="3">
    <source>
        <dbReference type="ARBA" id="ARBA00022525"/>
    </source>
</evidence>
<evidence type="ECO:0000259" key="6">
    <source>
        <dbReference type="Pfam" id="PF00151"/>
    </source>
</evidence>
<evidence type="ECO:0000256" key="4">
    <source>
        <dbReference type="RuleBase" id="RU004262"/>
    </source>
</evidence>
<dbReference type="SUPFAM" id="SSF53474">
    <property type="entry name" value="alpha/beta-Hydrolases"/>
    <property type="match status" value="1"/>
</dbReference>
<comment type="subcellular location">
    <subcellularLocation>
        <location evidence="1">Secreted</location>
    </subcellularLocation>
</comment>
<accession>A0ABD3W7W8</accession>
<feature type="domain" description="Lipase" evidence="6">
    <location>
        <begin position="22"/>
        <end position="333"/>
    </location>
</feature>
<dbReference type="PRINTS" id="PR00821">
    <property type="entry name" value="TAGLIPASE"/>
</dbReference>
<protein>
    <recommendedName>
        <fullName evidence="6">Lipase domain-containing protein</fullName>
    </recommendedName>
</protein>
<dbReference type="Gene3D" id="3.40.50.1820">
    <property type="entry name" value="alpha/beta hydrolase"/>
    <property type="match status" value="1"/>
</dbReference>
<dbReference type="InterPro" id="IPR033906">
    <property type="entry name" value="Lipase_N"/>
</dbReference>
<organism evidence="7 8">
    <name type="scientific">Sinanodonta woodiana</name>
    <name type="common">Chinese pond mussel</name>
    <name type="synonym">Anodonta woodiana</name>
    <dbReference type="NCBI Taxonomy" id="1069815"/>
    <lineage>
        <taxon>Eukaryota</taxon>
        <taxon>Metazoa</taxon>
        <taxon>Spiralia</taxon>
        <taxon>Lophotrochozoa</taxon>
        <taxon>Mollusca</taxon>
        <taxon>Bivalvia</taxon>
        <taxon>Autobranchia</taxon>
        <taxon>Heteroconchia</taxon>
        <taxon>Palaeoheterodonta</taxon>
        <taxon>Unionida</taxon>
        <taxon>Unionoidea</taxon>
        <taxon>Unionidae</taxon>
        <taxon>Unioninae</taxon>
        <taxon>Sinanodonta</taxon>
    </lineage>
</organism>
<name>A0ABD3W7W8_SINWO</name>
<sequence length="341" mass="37837">MRSKNMDWYLMLMLCILSDSFEICYAEIGCFQKLSPFHNALFLLPQPPSDIDVKYKLFTRNNLELPQFLTANEDAIRSSNFDGSKDTKFIIHGFKHTSPWDVNLKDEILKRDDVNVIIVDWHKGANDINYARTVANTRVVGALIALLMKTLNSVANGDYLGRIHLIGHSLGAHVAGYAGERTHGTGRITGLEPAGPLFEDTDPRVRLDATDANFVDVIHTNINGFGMKASVGHVDFYPNDGLTQPGCPKISFTEVIKSLYNGGVKGLADTLLCSHRRSQSLFIESVNSECKFKSFPCKTCGTCNDGCANMGYDAPEGNPQGDYYLSTNAEKPFCSEYHWST</sequence>
<reference evidence="7 8" key="1">
    <citation type="submission" date="2024-11" db="EMBL/GenBank/DDBJ databases">
        <title>Chromosome-level genome assembly of the freshwater bivalve Anodonta woodiana.</title>
        <authorList>
            <person name="Chen X."/>
        </authorList>
    </citation>
    <scope>NUCLEOTIDE SEQUENCE [LARGE SCALE GENOMIC DNA]</scope>
    <source>
        <strain evidence="7">MN2024</strain>
        <tissue evidence="7">Gills</tissue>
    </source>
</reference>
<dbReference type="InterPro" id="IPR000734">
    <property type="entry name" value="TAG_lipase"/>
</dbReference>
<keyword evidence="3" id="KW-0964">Secreted</keyword>
<dbReference type="AlphaFoldDB" id="A0ABD3W7W8"/>
<evidence type="ECO:0000313" key="7">
    <source>
        <dbReference type="EMBL" id="KAL3869625.1"/>
    </source>
</evidence>
<feature type="signal peptide" evidence="5">
    <location>
        <begin position="1"/>
        <end position="26"/>
    </location>
</feature>
<dbReference type="Proteomes" id="UP001634394">
    <property type="component" value="Unassembled WGS sequence"/>
</dbReference>
<evidence type="ECO:0000256" key="1">
    <source>
        <dbReference type="ARBA" id="ARBA00004613"/>
    </source>
</evidence>
<feature type="chain" id="PRO_5044800882" description="Lipase domain-containing protein" evidence="5">
    <location>
        <begin position="27"/>
        <end position="341"/>
    </location>
</feature>
<dbReference type="CDD" id="cd00707">
    <property type="entry name" value="Pancreat_lipase_like"/>
    <property type="match status" value="1"/>
</dbReference>
<dbReference type="InterPro" id="IPR013818">
    <property type="entry name" value="Lipase"/>
</dbReference>
<dbReference type="Pfam" id="PF00151">
    <property type="entry name" value="Lipase"/>
    <property type="match status" value="1"/>
</dbReference>
<evidence type="ECO:0000256" key="5">
    <source>
        <dbReference type="SAM" id="SignalP"/>
    </source>
</evidence>
<keyword evidence="8" id="KW-1185">Reference proteome</keyword>
<keyword evidence="5" id="KW-0732">Signal</keyword>
<proteinExistence type="inferred from homology"/>
<dbReference type="PANTHER" id="PTHR11610:SF173">
    <property type="entry name" value="LIPASE DOMAIN-CONTAINING PROTEIN-RELATED"/>
    <property type="match status" value="1"/>
</dbReference>
<dbReference type="InterPro" id="IPR029058">
    <property type="entry name" value="AB_hydrolase_fold"/>
</dbReference>
<comment type="similarity">
    <text evidence="2 4">Belongs to the AB hydrolase superfamily. Lipase family.</text>
</comment>